<protein>
    <recommendedName>
        <fullName evidence="4">CarboxypepD_reg-like domain-containing protein</fullName>
    </recommendedName>
</protein>
<dbReference type="Pfam" id="PF13715">
    <property type="entry name" value="CarbopepD_reg_2"/>
    <property type="match status" value="1"/>
</dbReference>
<comment type="caution">
    <text evidence="2">The sequence shown here is derived from an EMBL/GenBank/DDBJ whole genome shotgun (WGS) entry which is preliminary data.</text>
</comment>
<sequence>MNSQFNLNIKTPCSENFNKFSPTPGGGFCGSCKKEVIDFTKMNAQETITYFKNHSTQNTCGRFKNTQLKTYTQKRKKLSFLSSVGIACLSVLSIFTAQAQDTKKQKVSLDSNTKEVNVSEFQKSFIVKGNVSDESIPLPGVNILLEGTTTGTTTDFDGNFQFPIKLKKGDVLVFSYIGMESQKVTIMNENSASNIELKIDMKMDSCFIMGKVAVKEVYKSKRN</sequence>
<keyword evidence="3" id="KW-1185">Reference proteome</keyword>
<dbReference type="RefSeq" id="WP_188604756.1">
    <property type="nucleotide sequence ID" value="NZ_BMIC01000001.1"/>
</dbReference>
<name>A0A8J2TMJ0_9FLAO</name>
<organism evidence="2 3">
    <name type="scientific">Aquaticitalea lipolytica</name>
    <dbReference type="NCBI Taxonomy" id="1247562"/>
    <lineage>
        <taxon>Bacteria</taxon>
        <taxon>Pseudomonadati</taxon>
        <taxon>Bacteroidota</taxon>
        <taxon>Flavobacteriia</taxon>
        <taxon>Flavobacteriales</taxon>
        <taxon>Flavobacteriaceae</taxon>
        <taxon>Aquaticitalea</taxon>
    </lineage>
</organism>
<dbReference type="Proteomes" id="UP000598120">
    <property type="component" value="Unassembled WGS sequence"/>
</dbReference>
<gene>
    <name evidence="2" type="ORF">GCM10011531_04980</name>
</gene>
<keyword evidence="1" id="KW-0812">Transmembrane</keyword>
<evidence type="ECO:0000313" key="2">
    <source>
        <dbReference type="EMBL" id="GFZ78427.1"/>
    </source>
</evidence>
<proteinExistence type="predicted"/>
<evidence type="ECO:0008006" key="4">
    <source>
        <dbReference type="Google" id="ProtNLM"/>
    </source>
</evidence>
<dbReference type="AlphaFoldDB" id="A0A8J2TMJ0"/>
<dbReference type="EMBL" id="BMIC01000001">
    <property type="protein sequence ID" value="GFZ78427.1"/>
    <property type="molecule type" value="Genomic_DNA"/>
</dbReference>
<keyword evidence="1" id="KW-0472">Membrane</keyword>
<dbReference type="Gene3D" id="2.60.40.1120">
    <property type="entry name" value="Carboxypeptidase-like, regulatory domain"/>
    <property type="match status" value="1"/>
</dbReference>
<accession>A0A8J2TMJ0</accession>
<feature type="transmembrane region" description="Helical" evidence="1">
    <location>
        <begin position="78"/>
        <end position="97"/>
    </location>
</feature>
<dbReference type="InterPro" id="IPR008969">
    <property type="entry name" value="CarboxyPept-like_regulatory"/>
</dbReference>
<reference evidence="2 3" key="1">
    <citation type="journal article" date="2014" name="Int. J. Syst. Evol. Microbiol.">
        <title>Complete genome sequence of Corynebacterium casei LMG S-19264T (=DSM 44701T), isolated from a smear-ripened cheese.</title>
        <authorList>
            <consortium name="US DOE Joint Genome Institute (JGI-PGF)"/>
            <person name="Walter F."/>
            <person name="Albersmeier A."/>
            <person name="Kalinowski J."/>
            <person name="Ruckert C."/>
        </authorList>
    </citation>
    <scope>NUCLEOTIDE SEQUENCE [LARGE SCALE GENOMIC DNA]</scope>
    <source>
        <strain evidence="2 3">CGMCC 1.15295</strain>
    </source>
</reference>
<dbReference type="SUPFAM" id="SSF49464">
    <property type="entry name" value="Carboxypeptidase regulatory domain-like"/>
    <property type="match status" value="1"/>
</dbReference>
<evidence type="ECO:0000256" key="1">
    <source>
        <dbReference type="SAM" id="Phobius"/>
    </source>
</evidence>
<keyword evidence="1" id="KW-1133">Transmembrane helix</keyword>
<evidence type="ECO:0000313" key="3">
    <source>
        <dbReference type="Proteomes" id="UP000598120"/>
    </source>
</evidence>